<protein>
    <submittedName>
        <fullName evidence="1">Uncharacterized protein</fullName>
    </submittedName>
</protein>
<dbReference type="OrthoDB" id="5596992at2759"/>
<dbReference type="Proteomes" id="UP000823405">
    <property type="component" value="Unassembled WGS sequence"/>
</dbReference>
<evidence type="ECO:0000313" key="2">
    <source>
        <dbReference type="Proteomes" id="UP000823405"/>
    </source>
</evidence>
<sequence>MAFDRSQGGRASDASRITGWEPLHLGLPSSTSTSTAFTTNAATAALAGGQKIVLVGTISEKVVLGSKIPRFGHFATVPRAEIQISQLVKKYAVENKLDITGHELGDTLRMIEAEMARVGVANKQSNHDQIFEIVLRMCRELGPSPGTGDQA</sequence>
<proteinExistence type="predicted"/>
<dbReference type="EMBL" id="JAAAIN010003604">
    <property type="protein sequence ID" value="KAG0284964.1"/>
    <property type="molecule type" value="Genomic_DNA"/>
</dbReference>
<evidence type="ECO:0000313" key="1">
    <source>
        <dbReference type="EMBL" id="KAG0284964.1"/>
    </source>
</evidence>
<organism evidence="1 2">
    <name type="scientific">Linnemannia gamsii</name>
    <dbReference type="NCBI Taxonomy" id="64522"/>
    <lineage>
        <taxon>Eukaryota</taxon>
        <taxon>Fungi</taxon>
        <taxon>Fungi incertae sedis</taxon>
        <taxon>Mucoromycota</taxon>
        <taxon>Mortierellomycotina</taxon>
        <taxon>Mortierellomycetes</taxon>
        <taxon>Mortierellales</taxon>
        <taxon>Mortierellaceae</taxon>
        <taxon>Linnemannia</taxon>
    </lineage>
</organism>
<keyword evidence="2" id="KW-1185">Reference proteome</keyword>
<accession>A0A9P6QSF5</accession>
<comment type="caution">
    <text evidence="1">The sequence shown here is derived from an EMBL/GenBank/DDBJ whole genome shotgun (WGS) entry which is preliminary data.</text>
</comment>
<gene>
    <name evidence="1" type="ORF">BGZ97_008005</name>
</gene>
<dbReference type="AlphaFoldDB" id="A0A9P6QSF5"/>
<name>A0A9P6QSF5_9FUNG</name>
<reference evidence="1" key="1">
    <citation type="journal article" date="2020" name="Fungal Divers.">
        <title>Resolving the Mortierellaceae phylogeny through synthesis of multi-gene phylogenetics and phylogenomics.</title>
        <authorList>
            <person name="Vandepol N."/>
            <person name="Liber J."/>
            <person name="Desiro A."/>
            <person name="Na H."/>
            <person name="Kennedy M."/>
            <person name="Barry K."/>
            <person name="Grigoriev I.V."/>
            <person name="Miller A.N."/>
            <person name="O'Donnell K."/>
            <person name="Stajich J.E."/>
            <person name="Bonito G."/>
        </authorList>
    </citation>
    <scope>NUCLEOTIDE SEQUENCE</scope>
    <source>
        <strain evidence="1">NVP60</strain>
    </source>
</reference>